<evidence type="ECO:0000313" key="9">
    <source>
        <dbReference type="EMBL" id="KAJ3260647.1"/>
    </source>
</evidence>
<evidence type="ECO:0000256" key="2">
    <source>
        <dbReference type="ARBA" id="ARBA00022692"/>
    </source>
</evidence>
<comment type="caution">
    <text evidence="9">The sequence shown here is derived from an EMBL/GenBank/DDBJ whole genome shotgun (WGS) entry which is preliminary data.</text>
</comment>
<feature type="region of interest" description="Disordered" evidence="5">
    <location>
        <begin position="457"/>
        <end position="491"/>
    </location>
</feature>
<gene>
    <name evidence="9" type="ORF">HK103_000257</name>
</gene>
<evidence type="ECO:0000259" key="8">
    <source>
        <dbReference type="Pfam" id="PF12537"/>
    </source>
</evidence>
<comment type="subcellular location">
    <subcellularLocation>
        <location evidence="1">Membrane</location>
        <topology evidence="1">Multi-pass membrane protein</topology>
    </subcellularLocation>
</comment>
<dbReference type="Proteomes" id="UP001210925">
    <property type="component" value="Unassembled WGS sequence"/>
</dbReference>
<feature type="transmembrane region" description="Helical" evidence="6">
    <location>
        <begin position="107"/>
        <end position="129"/>
    </location>
</feature>
<feature type="transmembrane region" description="Helical" evidence="6">
    <location>
        <begin position="158"/>
        <end position="179"/>
    </location>
</feature>
<sequence>MLGSLIGRVGLVGVTIMAILSGFAAVNSPYSNLSVFLRPVSEKDVQKAEHNLLSSLESLISSKKRNSHDVQAKEMFLTQMFMDYDNLLLDREKSKLATSWRGIYSNILGYFFSFYCIYKVLTSIINLIFSRTNGKDIVTRILNIMVHWLGLDLDLEFWSAQLSFILIGIMVIVAVRGFIMQFSKVSLMATTTDSDSPIAFLTHLMGFYLSSVVLMLRINLPVQYRVVITSLLGDLEFQTFQSPYKQMEISATDFYVLSDILNQIDYENIFRRIGDLRPKQFSANTLNWMYIIGIVTLLATPFIYFLKIGNLSWLAYLIYIKISLSVLLGPVFLCRHYALVLKVELEEYLKALQGSFNPQWMTFELVKPKGFVYLPNQSPSIYQLIIKRVEARNIKDEDLDKYAAELILKQSNKIKNRFDLVEEPSKIPNTNKRFLANTIRSTEHYNEALKNGIVQAQSNEPIQESKKRKKKLKKVVRESEYNSDQDKDTEKKHLNALVKHAKLKSKKTKKVYTGKKGLVEALLGSVDQGVYGPIPGVTPVPSSKDNKINPSLPESCPW</sequence>
<dbReference type="InterPro" id="IPR022535">
    <property type="entry name" value="Golgi_pH-regulator_cons_dom"/>
</dbReference>
<evidence type="ECO:0000313" key="10">
    <source>
        <dbReference type="Proteomes" id="UP001210925"/>
    </source>
</evidence>
<feature type="transmembrane region" description="Helical" evidence="6">
    <location>
        <begin position="288"/>
        <end position="306"/>
    </location>
</feature>
<organism evidence="9 10">
    <name type="scientific">Boothiomyces macroporosus</name>
    <dbReference type="NCBI Taxonomy" id="261099"/>
    <lineage>
        <taxon>Eukaryota</taxon>
        <taxon>Fungi</taxon>
        <taxon>Fungi incertae sedis</taxon>
        <taxon>Chytridiomycota</taxon>
        <taxon>Chytridiomycota incertae sedis</taxon>
        <taxon>Chytridiomycetes</taxon>
        <taxon>Rhizophydiales</taxon>
        <taxon>Terramycetaceae</taxon>
        <taxon>Boothiomyces</taxon>
    </lineage>
</organism>
<dbReference type="GO" id="GO:0016020">
    <property type="term" value="C:membrane"/>
    <property type="evidence" value="ECO:0007669"/>
    <property type="project" value="UniProtKB-SubCell"/>
</dbReference>
<evidence type="ECO:0000256" key="4">
    <source>
        <dbReference type="ARBA" id="ARBA00023136"/>
    </source>
</evidence>
<dbReference type="Pfam" id="PF12537">
    <property type="entry name" value="GPHR_N"/>
    <property type="match status" value="1"/>
</dbReference>
<feature type="transmembrane region" description="Helical" evidence="6">
    <location>
        <begin position="6"/>
        <end position="26"/>
    </location>
</feature>
<protein>
    <submittedName>
        <fullName evidence="9">Uncharacterized protein</fullName>
    </submittedName>
</protein>
<dbReference type="AlphaFoldDB" id="A0AAD5UMR9"/>
<keyword evidence="4 6" id="KW-0472">Membrane</keyword>
<feature type="compositionally biased region" description="Basic and acidic residues" evidence="5">
    <location>
        <begin position="475"/>
        <end position="491"/>
    </location>
</feature>
<feature type="transmembrane region" description="Helical" evidence="6">
    <location>
        <begin position="200"/>
        <end position="220"/>
    </location>
</feature>
<keyword evidence="2 6" id="KW-0812">Transmembrane</keyword>
<dbReference type="PANTHER" id="PTHR15948">
    <property type="entry name" value="G-PROTEIN COUPLED RECEPTOR 89-RELATED"/>
    <property type="match status" value="1"/>
</dbReference>
<feature type="domain" description="Golgi pH regulator conserved" evidence="8">
    <location>
        <begin position="4"/>
        <end position="64"/>
    </location>
</feature>
<evidence type="ECO:0000256" key="3">
    <source>
        <dbReference type="ARBA" id="ARBA00022989"/>
    </source>
</evidence>
<dbReference type="InterPro" id="IPR015672">
    <property type="entry name" value="GPHR/GTG"/>
</dbReference>
<evidence type="ECO:0000256" key="6">
    <source>
        <dbReference type="SAM" id="Phobius"/>
    </source>
</evidence>
<feature type="transmembrane region" description="Helical" evidence="6">
    <location>
        <begin position="313"/>
        <end position="333"/>
    </location>
</feature>
<dbReference type="EMBL" id="JADGKB010000010">
    <property type="protein sequence ID" value="KAJ3260647.1"/>
    <property type="molecule type" value="Genomic_DNA"/>
</dbReference>
<dbReference type="PANTHER" id="PTHR15948:SF0">
    <property type="entry name" value="GOLGI PH REGULATOR A-RELATED"/>
    <property type="match status" value="1"/>
</dbReference>
<evidence type="ECO:0000256" key="1">
    <source>
        <dbReference type="ARBA" id="ARBA00004141"/>
    </source>
</evidence>
<dbReference type="Pfam" id="PF12430">
    <property type="entry name" value="ABA_GPCR"/>
    <property type="match status" value="1"/>
</dbReference>
<keyword evidence="10" id="KW-1185">Reference proteome</keyword>
<accession>A0AAD5UMR9</accession>
<feature type="region of interest" description="Disordered" evidence="5">
    <location>
        <begin position="532"/>
        <end position="558"/>
    </location>
</feature>
<name>A0AAD5UMR9_9FUNG</name>
<feature type="domain" description="Abscisic acid G-protein coupled receptor-like" evidence="7">
    <location>
        <begin position="97"/>
        <end position="240"/>
    </location>
</feature>
<proteinExistence type="predicted"/>
<keyword evidence="3 6" id="KW-1133">Transmembrane helix</keyword>
<reference evidence="9" key="1">
    <citation type="submission" date="2020-05" db="EMBL/GenBank/DDBJ databases">
        <title>Phylogenomic resolution of chytrid fungi.</title>
        <authorList>
            <person name="Stajich J.E."/>
            <person name="Amses K."/>
            <person name="Simmons R."/>
            <person name="Seto K."/>
            <person name="Myers J."/>
            <person name="Bonds A."/>
            <person name="Quandt C.A."/>
            <person name="Barry K."/>
            <person name="Liu P."/>
            <person name="Grigoriev I."/>
            <person name="Longcore J.E."/>
            <person name="James T.Y."/>
        </authorList>
    </citation>
    <scope>NUCLEOTIDE SEQUENCE</scope>
    <source>
        <strain evidence="9">PLAUS21</strain>
    </source>
</reference>
<evidence type="ECO:0000256" key="5">
    <source>
        <dbReference type="SAM" id="MobiDB-lite"/>
    </source>
</evidence>
<evidence type="ECO:0000259" key="7">
    <source>
        <dbReference type="Pfam" id="PF12430"/>
    </source>
</evidence>
<dbReference type="InterPro" id="IPR025969">
    <property type="entry name" value="ABA_GPCR_dom"/>
</dbReference>